<dbReference type="FunFam" id="1.25.40.10:FF:000366">
    <property type="entry name" value="Pentatricopeptide (PPR) repeat-containing protein"/>
    <property type="match status" value="1"/>
</dbReference>
<dbReference type="InterPro" id="IPR011990">
    <property type="entry name" value="TPR-like_helical_dom_sf"/>
</dbReference>
<protein>
    <recommendedName>
        <fullName evidence="3">DYW domain-containing protein</fullName>
    </recommendedName>
</protein>
<feature type="repeat" description="PPR" evidence="2">
    <location>
        <begin position="102"/>
        <end position="136"/>
    </location>
</feature>
<dbReference type="Pfam" id="PF12854">
    <property type="entry name" value="PPR_1"/>
    <property type="match status" value="1"/>
</dbReference>
<dbReference type="OMA" id="HVLWTAM"/>
<dbReference type="Gene3D" id="1.25.40.10">
    <property type="entry name" value="Tetratricopeptide repeat domain"/>
    <property type="match status" value="6"/>
</dbReference>
<dbReference type="FunFam" id="1.25.40.10:FF:000344">
    <property type="entry name" value="Pentatricopeptide repeat-containing protein"/>
    <property type="match status" value="2"/>
</dbReference>
<dbReference type="InterPro" id="IPR046848">
    <property type="entry name" value="E_motif"/>
</dbReference>
<dbReference type="InterPro" id="IPR046960">
    <property type="entry name" value="PPR_At4g14850-like_plant"/>
</dbReference>
<gene>
    <name evidence="4" type="ORF">NYM_LOCUS12539</name>
</gene>
<dbReference type="AlphaFoldDB" id="A0A5K1ATV6"/>
<dbReference type="NCBIfam" id="TIGR00756">
    <property type="entry name" value="PPR"/>
    <property type="match status" value="7"/>
</dbReference>
<feature type="repeat" description="PPR" evidence="2">
    <location>
        <begin position="304"/>
        <end position="338"/>
    </location>
</feature>
<dbReference type="GO" id="GO:0008270">
    <property type="term" value="F:zinc ion binding"/>
    <property type="evidence" value="ECO:0007669"/>
    <property type="project" value="InterPro"/>
</dbReference>
<dbReference type="PANTHER" id="PTHR47926">
    <property type="entry name" value="PENTATRICOPEPTIDE REPEAT-CONTAINING PROTEIN"/>
    <property type="match status" value="1"/>
</dbReference>
<dbReference type="Gramene" id="NC2G0035570.1">
    <property type="protein sequence ID" value="NC2G0035570.1:cds"/>
    <property type="gene ID" value="NC2G0035570"/>
</dbReference>
<feature type="repeat" description="PPR" evidence="2">
    <location>
        <begin position="506"/>
        <end position="540"/>
    </location>
</feature>
<evidence type="ECO:0000313" key="4">
    <source>
        <dbReference type="EMBL" id="VVW05600.1"/>
    </source>
</evidence>
<dbReference type="InterPro" id="IPR032867">
    <property type="entry name" value="DYW_dom"/>
</dbReference>
<feature type="domain" description="DYW" evidence="3">
    <location>
        <begin position="721"/>
        <end position="813"/>
    </location>
</feature>
<keyword evidence="1" id="KW-0677">Repeat</keyword>
<feature type="repeat" description="PPR" evidence="2">
    <location>
        <begin position="203"/>
        <end position="237"/>
    </location>
</feature>
<dbReference type="FunFam" id="1.25.40.10:FF:000073">
    <property type="entry name" value="Pentatricopeptide repeat-containing protein chloroplastic"/>
    <property type="match status" value="1"/>
</dbReference>
<feature type="repeat" description="PPR" evidence="2">
    <location>
        <begin position="71"/>
        <end position="101"/>
    </location>
</feature>
<name>A0A5K1ATV6_9MAGN</name>
<dbReference type="Pfam" id="PF20431">
    <property type="entry name" value="E_motif"/>
    <property type="match status" value="1"/>
</dbReference>
<dbReference type="Pfam" id="PF01535">
    <property type="entry name" value="PPR"/>
    <property type="match status" value="2"/>
</dbReference>
<dbReference type="GO" id="GO:0003723">
    <property type="term" value="F:RNA binding"/>
    <property type="evidence" value="ECO:0007669"/>
    <property type="project" value="InterPro"/>
</dbReference>
<evidence type="ECO:0000256" key="1">
    <source>
        <dbReference type="ARBA" id="ARBA00022737"/>
    </source>
</evidence>
<proteinExistence type="predicted"/>
<dbReference type="Pfam" id="PF14432">
    <property type="entry name" value="DYW_deaminase"/>
    <property type="match status" value="1"/>
</dbReference>
<reference evidence="4" key="1">
    <citation type="submission" date="2019-09" db="EMBL/GenBank/DDBJ databases">
        <authorList>
            <person name="Zhang L."/>
        </authorList>
    </citation>
    <scope>NUCLEOTIDE SEQUENCE</scope>
</reference>
<dbReference type="FunFam" id="1.25.40.10:FF:000031">
    <property type="entry name" value="Pentatricopeptide repeat-containing protein mitochondrial"/>
    <property type="match status" value="1"/>
</dbReference>
<dbReference type="EMBL" id="LR721780">
    <property type="protein sequence ID" value="VVW05600.1"/>
    <property type="molecule type" value="Genomic_DNA"/>
</dbReference>
<organism evidence="4">
    <name type="scientific">Nymphaea colorata</name>
    <name type="common">pocket water lily</name>
    <dbReference type="NCBI Taxonomy" id="210225"/>
    <lineage>
        <taxon>Eukaryota</taxon>
        <taxon>Viridiplantae</taxon>
        <taxon>Streptophyta</taxon>
        <taxon>Embryophyta</taxon>
        <taxon>Tracheophyta</taxon>
        <taxon>Spermatophyta</taxon>
        <taxon>Magnoliopsida</taxon>
        <taxon>Nymphaeales</taxon>
        <taxon>Nymphaeaceae</taxon>
        <taxon>Nymphaea</taxon>
    </lineage>
</organism>
<feature type="repeat" description="PPR" evidence="2">
    <location>
        <begin position="643"/>
        <end position="677"/>
    </location>
</feature>
<dbReference type="PANTHER" id="PTHR47926:SF517">
    <property type="entry name" value="TETRATRICOPEPTIDE REPEAT-LIKE SUPERFAMILY PROTEIN"/>
    <property type="match status" value="1"/>
</dbReference>
<sequence>MKRFCSWKWQQTLECCLHHNDLERAKLVHGLMLSRGIHPPIVSANRFLDMLSEAGEIDQAVKVFDKMRQRDEYSWNTMIKGYARSRLLAEARLLFEQAPARVPITWSSLISGYALNGCEDEALELFWRMQSEGLKPNEYTFGSVLRACAVRPRLSCGQQVHAHVLKTGFDSNVFVVTGLVDMYAKCRRVHEATNLFSITPERNTVLWTAMVSGLSQNGEGRKAMEIFREMHRSGSRPNQFTFPSVLTACASISDIDFGTQIHNHIIQTGFGPNVFVESALVDMYSKCGDLSSAQLVLDNMIVADEVSWNSMIGGCVRHGLQARALCIFKRMHETAMRIDDFTYPSVLNSFASLNELKHGQSVHSMIVKTGFGTHKHVGNALVDMYAKCGSLGYASSVFITMPEPDVISWTSLITGYAHHGFHEDALRLFCDMKDAGISTDEFALASALSACAGLTVLEVGRQIHVIFIKSGFGSSLSIENSLVTMYAKCGCIMDAHTVFDLMPDRDVVSWTALIVGHAQNGRGNVSVELYEKMLRSGTKPDFITFVGVLFACSHAGLVEDGRYYFESMSKIHGISPSTEHYACMIDLLGRAGQIDAAEELLNEMPIKPDATVWKALLSACRVHGKIELGEMAACNLLALEPQNAVPYILLSHMYSSAGKWEEAAKIRRLMKSRGVTKEPGCSWIEVNNTVHAFLAEDRGHPRMAEIYSKIDLVMSLIKEAGYVPDRACALHDVDEEGKEIGLAYHSEKLAVAFGLLAVPPGCPIRVVKNLRVCGDCHSAIKYISKVFSRKIIVRDSNCYHHFSEGACSCRDYW</sequence>
<dbReference type="Pfam" id="PF13041">
    <property type="entry name" value="PPR_2"/>
    <property type="match status" value="5"/>
</dbReference>
<evidence type="ECO:0000256" key="2">
    <source>
        <dbReference type="PROSITE-ProRule" id="PRU00708"/>
    </source>
</evidence>
<dbReference type="OrthoDB" id="185373at2759"/>
<feature type="repeat" description="PPR" evidence="2">
    <location>
        <begin position="405"/>
        <end position="439"/>
    </location>
</feature>
<dbReference type="GO" id="GO:0009451">
    <property type="term" value="P:RNA modification"/>
    <property type="evidence" value="ECO:0007669"/>
    <property type="project" value="InterPro"/>
</dbReference>
<evidence type="ECO:0000259" key="3">
    <source>
        <dbReference type="Pfam" id="PF14432"/>
    </source>
</evidence>
<dbReference type="PROSITE" id="PS51375">
    <property type="entry name" value="PPR"/>
    <property type="match status" value="7"/>
</dbReference>
<dbReference type="InterPro" id="IPR002885">
    <property type="entry name" value="PPR_rpt"/>
</dbReference>
<accession>A0A5K1ATV6</accession>